<dbReference type="Proteomes" id="UP000321386">
    <property type="component" value="Unassembled WGS sequence"/>
</dbReference>
<sequence length="158" mass="17091">MTSIKQAAETFLNSRRIAVTGVSRTPANHGGNVVYTRLRDAGYEVFAVNPHAKSIEGDPAYANLSEIPGGVDAVVIATAPQHAKATVQEAIDLGVKQVWMHRTVDKGSVDPEAATLGREHGLTVIEGGCPLMYGRASDRGHRIMCRLFMLTKRIPREV</sequence>
<dbReference type="AlphaFoldDB" id="A0A510UP86"/>
<dbReference type="SUPFAM" id="SSF51735">
    <property type="entry name" value="NAD(P)-binding Rossmann-fold domains"/>
    <property type="match status" value="1"/>
</dbReference>
<dbReference type="EMBL" id="BJUA01000001">
    <property type="protein sequence ID" value="GEK16478.1"/>
    <property type="molecule type" value="Genomic_DNA"/>
</dbReference>
<dbReference type="InterPro" id="IPR003781">
    <property type="entry name" value="CoA-bd"/>
</dbReference>
<name>A0A510UP86_9CELL</name>
<dbReference type="RefSeq" id="WP_146804783.1">
    <property type="nucleotide sequence ID" value="NZ_BJUA01000001.1"/>
</dbReference>
<dbReference type="PANTHER" id="PTHR33303">
    <property type="entry name" value="CYTOPLASMIC PROTEIN-RELATED"/>
    <property type="match status" value="1"/>
</dbReference>
<dbReference type="Pfam" id="PF13380">
    <property type="entry name" value="CoA_binding_2"/>
    <property type="match status" value="1"/>
</dbReference>
<dbReference type="Gene3D" id="3.40.50.720">
    <property type="entry name" value="NAD(P)-binding Rossmann-like Domain"/>
    <property type="match status" value="1"/>
</dbReference>
<dbReference type="OrthoDB" id="9804695at2"/>
<keyword evidence="3" id="KW-1185">Reference proteome</keyword>
<dbReference type="SMART" id="SM00881">
    <property type="entry name" value="CoA_binding"/>
    <property type="match status" value="1"/>
</dbReference>
<dbReference type="InterPro" id="IPR036291">
    <property type="entry name" value="NAD(P)-bd_dom_sf"/>
</dbReference>
<evidence type="ECO:0000259" key="1">
    <source>
        <dbReference type="SMART" id="SM00881"/>
    </source>
</evidence>
<feature type="domain" description="CoA-binding" evidence="1">
    <location>
        <begin position="11"/>
        <end position="105"/>
    </location>
</feature>
<dbReference type="PANTHER" id="PTHR33303:SF2">
    <property type="entry name" value="COA-BINDING DOMAIN-CONTAINING PROTEIN"/>
    <property type="match status" value="1"/>
</dbReference>
<proteinExistence type="predicted"/>
<gene>
    <name evidence="2" type="ORF">CPE01_02110</name>
</gene>
<accession>A0A510UP86</accession>
<organism evidence="2 3">
    <name type="scientific">Cellulomonas persica</name>
    <dbReference type="NCBI Taxonomy" id="76861"/>
    <lineage>
        <taxon>Bacteria</taxon>
        <taxon>Bacillati</taxon>
        <taxon>Actinomycetota</taxon>
        <taxon>Actinomycetes</taxon>
        <taxon>Micrococcales</taxon>
        <taxon>Cellulomonadaceae</taxon>
        <taxon>Cellulomonas</taxon>
    </lineage>
</organism>
<protein>
    <recommendedName>
        <fullName evidence="1">CoA-binding domain-containing protein</fullName>
    </recommendedName>
</protein>
<evidence type="ECO:0000313" key="3">
    <source>
        <dbReference type="Proteomes" id="UP000321386"/>
    </source>
</evidence>
<reference evidence="2 3" key="1">
    <citation type="submission" date="2019-07" db="EMBL/GenBank/DDBJ databases">
        <title>Whole genome shotgun sequence of Cellulomonas persica NBRC 101101.</title>
        <authorList>
            <person name="Hosoyama A."/>
            <person name="Uohara A."/>
            <person name="Ohji S."/>
            <person name="Ichikawa N."/>
        </authorList>
    </citation>
    <scope>NUCLEOTIDE SEQUENCE [LARGE SCALE GENOMIC DNA]</scope>
    <source>
        <strain evidence="2 3">NBRC 101101</strain>
    </source>
</reference>
<comment type="caution">
    <text evidence="2">The sequence shown here is derived from an EMBL/GenBank/DDBJ whole genome shotgun (WGS) entry which is preliminary data.</text>
</comment>
<evidence type="ECO:0000313" key="2">
    <source>
        <dbReference type="EMBL" id="GEK16478.1"/>
    </source>
</evidence>